<accession>A0AAV4ZZW5</accession>
<keyword evidence="1" id="KW-0732">Signal</keyword>
<keyword evidence="3" id="KW-1185">Reference proteome</keyword>
<proteinExistence type="predicted"/>
<name>A0AAV4ZZW5_9AGAM</name>
<feature type="chain" id="PRO_5043439301" evidence="1">
    <location>
        <begin position="21"/>
        <end position="530"/>
    </location>
</feature>
<evidence type="ECO:0000313" key="3">
    <source>
        <dbReference type="Proteomes" id="UP001050691"/>
    </source>
</evidence>
<reference evidence="2" key="1">
    <citation type="submission" date="2021-10" db="EMBL/GenBank/DDBJ databases">
        <title>De novo Genome Assembly of Clathrus columnatus (Basidiomycota, Fungi) Using Illumina and Nanopore Sequence Data.</title>
        <authorList>
            <person name="Ogiso-Tanaka E."/>
            <person name="Itagaki H."/>
            <person name="Hosoya T."/>
            <person name="Hosaka K."/>
        </authorList>
    </citation>
    <scope>NUCLEOTIDE SEQUENCE</scope>
    <source>
        <strain evidence="2">MO-923</strain>
    </source>
</reference>
<sequence>MKLLVRVYSSVLLFWAVVNPRSSSPVSPDSCHINAWVRAPDLDPGQIIPGQVRIKVNGTCDPISEYSLILRFKERAWFKLPKPDTVLRQEPKKRIRYRNTSTGNTGNPSLWDGDFAQEERIAFESRYRLDGGQGVTHNFALLVPTTDYPPTPRNDHDVGSLWSYRSLGESNTARGNEHIYLYTVEVKFDNGTTVEIPAGYTAFKTMGRNHGPEPEVVTTNFTQILSRQASNNLNISLTINVTFPHGRILEQGSIHNLTLTLDDRTHFSGDSHNNYSLALGPPMIYVHTSYHDRWVETLSHKNIHTVSSQFMGCQISSTSSESEKANLCNSASCGQNHGTDNISSWNVSTSKSLQIAKKAFPSFDTHYRSFESQLSISVPITHFEEIKNQTRTFDEDFYWVPTTVTENKKNRFFRSLNSLNTQVAITISPNMNTNIPSTHYLSSHARHPVFVDQSTVYELSQLSIEERDLLAPKSVPIIKRSTDNAVVRRRYLQESKHYVGDTWQRKVLNEASDFNFGRDQNTLVIQVPKN</sequence>
<feature type="signal peptide" evidence="1">
    <location>
        <begin position="1"/>
        <end position="20"/>
    </location>
</feature>
<dbReference type="AlphaFoldDB" id="A0AAV4ZZW5"/>
<evidence type="ECO:0000313" key="2">
    <source>
        <dbReference type="EMBL" id="GJJ05949.1"/>
    </source>
</evidence>
<dbReference type="EMBL" id="BPWL01000001">
    <property type="protein sequence ID" value="GJJ05949.1"/>
    <property type="molecule type" value="Genomic_DNA"/>
</dbReference>
<evidence type="ECO:0000256" key="1">
    <source>
        <dbReference type="SAM" id="SignalP"/>
    </source>
</evidence>
<organism evidence="2 3">
    <name type="scientific">Clathrus columnatus</name>
    <dbReference type="NCBI Taxonomy" id="1419009"/>
    <lineage>
        <taxon>Eukaryota</taxon>
        <taxon>Fungi</taxon>
        <taxon>Dikarya</taxon>
        <taxon>Basidiomycota</taxon>
        <taxon>Agaricomycotina</taxon>
        <taxon>Agaricomycetes</taxon>
        <taxon>Phallomycetidae</taxon>
        <taxon>Phallales</taxon>
        <taxon>Clathraceae</taxon>
        <taxon>Clathrus</taxon>
    </lineage>
</organism>
<gene>
    <name evidence="2" type="ORF">Clacol_000136</name>
</gene>
<comment type="caution">
    <text evidence="2">The sequence shown here is derived from an EMBL/GenBank/DDBJ whole genome shotgun (WGS) entry which is preliminary data.</text>
</comment>
<dbReference type="Proteomes" id="UP001050691">
    <property type="component" value="Unassembled WGS sequence"/>
</dbReference>
<protein>
    <submittedName>
        <fullName evidence="2">Uncharacterized protein</fullName>
    </submittedName>
</protein>